<protein>
    <recommendedName>
        <fullName evidence="1">TfoX N-terminal domain-containing protein</fullName>
    </recommendedName>
</protein>
<evidence type="ECO:0000313" key="3">
    <source>
        <dbReference type="Proteomes" id="UP000001930"/>
    </source>
</evidence>
<dbReference type="KEGG" id="bte:BTH_I1003"/>
<dbReference type="Proteomes" id="UP000001930">
    <property type="component" value="Chromosome I"/>
</dbReference>
<feature type="domain" description="TfoX N-terminal" evidence="1">
    <location>
        <begin position="45"/>
        <end position="128"/>
    </location>
</feature>
<reference evidence="2 3" key="1">
    <citation type="journal article" date="2005" name="BMC Genomics">
        <title>Bacterial genome adaptation to niches: divergence of the potential virulence genes in three Burkholderia species of different survival strategies.</title>
        <authorList>
            <person name="Kim H.S."/>
            <person name="Schell M.A."/>
            <person name="Yu Y."/>
            <person name="Ulrich R.L."/>
            <person name="Sarria S.H."/>
            <person name="Nierman W.C."/>
            <person name="DeShazer D."/>
        </authorList>
    </citation>
    <scope>NUCLEOTIDE SEQUENCE [LARGE SCALE GENOMIC DNA]</scope>
    <source>
        <strain evidence="3">ATCC 700388 / DSM 13276 / CCUG 48851 / CIP 106301 / E264</strain>
    </source>
</reference>
<accession>Q2SZU2</accession>
<dbReference type="HOGENOM" id="CLU_136016_4_1_4"/>
<dbReference type="InterPro" id="IPR007076">
    <property type="entry name" value="TfoX_N"/>
</dbReference>
<dbReference type="AlphaFoldDB" id="Q2SZU2"/>
<evidence type="ECO:0000259" key="1">
    <source>
        <dbReference type="Pfam" id="PF04993"/>
    </source>
</evidence>
<dbReference type="Pfam" id="PF04993">
    <property type="entry name" value="TfoX_N"/>
    <property type="match status" value="1"/>
</dbReference>
<proteinExistence type="predicted"/>
<gene>
    <name evidence="2" type="ordered locus">BTH_I1003</name>
</gene>
<name>Q2SZU2_BURTA</name>
<organism evidence="2 3">
    <name type="scientific">Burkholderia thailandensis (strain ATCC 700388 / DSM 13276 / CCUG 48851 / CIP 106301 / E264)</name>
    <dbReference type="NCBI Taxonomy" id="271848"/>
    <lineage>
        <taxon>Bacteria</taxon>
        <taxon>Pseudomonadati</taxon>
        <taxon>Pseudomonadota</taxon>
        <taxon>Betaproteobacteria</taxon>
        <taxon>Burkholderiales</taxon>
        <taxon>Burkholderiaceae</taxon>
        <taxon>Burkholderia</taxon>
        <taxon>pseudomallei group</taxon>
    </lineage>
</organism>
<sequence>MKHAGVRLHVCRRGPHAASRQERNRRMARDPGLEALVEDELKYEHNVVAKAMFGGRAWLLGGHLLCCARGDGLLVRLGKDNDGWALQRPGIVRMTSRGRPMQGWVRAAPAAYGNDALRRSLIAAALEFVRSLPPK</sequence>
<evidence type="ECO:0000313" key="2">
    <source>
        <dbReference type="EMBL" id="ABC37245.1"/>
    </source>
</evidence>
<dbReference type="EMBL" id="CP000086">
    <property type="protein sequence ID" value="ABC37245.1"/>
    <property type="molecule type" value="Genomic_DNA"/>
</dbReference>
<keyword evidence="3" id="KW-1185">Reference proteome</keyword>
<dbReference type="SUPFAM" id="SSF159894">
    <property type="entry name" value="YgaC/TfoX-N like"/>
    <property type="match status" value="1"/>
</dbReference>